<dbReference type="Pfam" id="PF08671">
    <property type="entry name" value="SinI"/>
    <property type="match status" value="1"/>
</dbReference>
<comment type="caution">
    <text evidence="2">The sequence shown here is derived from an EMBL/GenBank/DDBJ whole genome shotgun (WGS) entry which is preliminary data.</text>
</comment>
<sequence>MANVEMDQEWVKLISEARSLGFKKEEISAFLKRESLEVTLEENDGK</sequence>
<dbReference type="Proteomes" id="UP001178275">
    <property type="component" value="Unassembled WGS sequence"/>
</dbReference>
<feature type="domain" description="Sin" evidence="1">
    <location>
        <begin position="1"/>
        <end position="35"/>
    </location>
</feature>
<dbReference type="SUPFAM" id="SSF47406">
    <property type="entry name" value="SinR repressor dimerisation domain-like"/>
    <property type="match status" value="1"/>
</dbReference>
<reference evidence="2" key="1">
    <citation type="submission" date="2023-07" db="EMBL/GenBank/DDBJ databases">
        <title>Murine gut Bacillus species.</title>
        <authorList>
            <person name="Gutman E."/>
            <person name="Hashuel R."/>
            <person name="Litvak Y."/>
        </authorList>
    </citation>
    <scope>NUCLEOTIDE SEQUENCE</scope>
    <source>
        <strain evidence="2">RU293</strain>
    </source>
</reference>
<protein>
    <submittedName>
        <fullName evidence="2">Anti-repressor SinI family protein</fullName>
    </submittedName>
</protein>
<gene>
    <name evidence="2" type="ORF">Q8G36_00485</name>
</gene>
<dbReference type="PROSITE" id="PS51500">
    <property type="entry name" value="SIN"/>
    <property type="match status" value="1"/>
</dbReference>
<dbReference type="RefSeq" id="WP_305158487.1">
    <property type="nucleotide sequence ID" value="NZ_JAUUTW010000001.1"/>
</dbReference>
<proteinExistence type="predicted"/>
<dbReference type="InterPro" id="IPR010981">
    <property type="entry name" value="SinR/SinI_dimer_dom"/>
</dbReference>
<name>A0AA90PAB3_9BACI</name>
<evidence type="ECO:0000313" key="2">
    <source>
        <dbReference type="EMBL" id="MDP1449537.1"/>
    </source>
</evidence>
<dbReference type="AlphaFoldDB" id="A0AA90PAB3"/>
<dbReference type="EMBL" id="JAUUTW010000001">
    <property type="protein sequence ID" value="MDP1449537.1"/>
    <property type="molecule type" value="Genomic_DNA"/>
</dbReference>
<dbReference type="InterPro" id="IPR036281">
    <property type="entry name" value="SinR/SinI_dimer_dom_sf"/>
</dbReference>
<organism evidence="2 3">
    <name type="scientific">Peribacillus frigoritolerans</name>
    <dbReference type="NCBI Taxonomy" id="450367"/>
    <lineage>
        <taxon>Bacteria</taxon>
        <taxon>Bacillati</taxon>
        <taxon>Bacillota</taxon>
        <taxon>Bacilli</taxon>
        <taxon>Bacillales</taxon>
        <taxon>Bacillaceae</taxon>
        <taxon>Peribacillus</taxon>
    </lineage>
</organism>
<evidence type="ECO:0000313" key="3">
    <source>
        <dbReference type="Proteomes" id="UP001178275"/>
    </source>
</evidence>
<evidence type="ECO:0000259" key="1">
    <source>
        <dbReference type="PROSITE" id="PS51500"/>
    </source>
</evidence>
<dbReference type="GO" id="GO:0006355">
    <property type="term" value="P:regulation of DNA-templated transcription"/>
    <property type="evidence" value="ECO:0007669"/>
    <property type="project" value="InterPro"/>
</dbReference>
<dbReference type="GO" id="GO:0046983">
    <property type="term" value="F:protein dimerization activity"/>
    <property type="evidence" value="ECO:0007669"/>
    <property type="project" value="InterPro"/>
</dbReference>
<accession>A0AA90PAB3</accession>